<feature type="region of interest" description="Disordered" evidence="1">
    <location>
        <begin position="268"/>
        <end position="287"/>
    </location>
</feature>
<organism evidence="3 4">
    <name type="scientific">Streptomyces bohaiensis</name>
    <dbReference type="NCBI Taxonomy" id="1431344"/>
    <lineage>
        <taxon>Bacteria</taxon>
        <taxon>Bacillati</taxon>
        <taxon>Actinomycetota</taxon>
        <taxon>Actinomycetes</taxon>
        <taxon>Kitasatosporales</taxon>
        <taxon>Streptomycetaceae</taxon>
        <taxon>Streptomyces</taxon>
    </lineage>
</organism>
<feature type="region of interest" description="Disordered" evidence="1">
    <location>
        <begin position="435"/>
        <end position="456"/>
    </location>
</feature>
<feature type="compositionally biased region" description="Gly residues" evidence="1">
    <location>
        <begin position="268"/>
        <end position="281"/>
    </location>
</feature>
<feature type="transmembrane region" description="Helical" evidence="2">
    <location>
        <begin position="176"/>
        <end position="195"/>
    </location>
</feature>
<accession>A0ABX1C2Q8</accession>
<proteinExistence type="predicted"/>
<feature type="transmembrane region" description="Helical" evidence="2">
    <location>
        <begin position="236"/>
        <end position="254"/>
    </location>
</feature>
<feature type="region of interest" description="Disordered" evidence="1">
    <location>
        <begin position="292"/>
        <end position="356"/>
    </location>
</feature>
<keyword evidence="4" id="KW-1185">Reference proteome</keyword>
<feature type="transmembrane region" description="Helical" evidence="2">
    <location>
        <begin position="202"/>
        <end position="224"/>
    </location>
</feature>
<evidence type="ECO:0000313" key="3">
    <source>
        <dbReference type="EMBL" id="NJQ13532.1"/>
    </source>
</evidence>
<feature type="transmembrane region" description="Helical" evidence="2">
    <location>
        <begin position="103"/>
        <end position="126"/>
    </location>
</feature>
<gene>
    <name evidence="3" type="ORF">HCN52_00845</name>
</gene>
<protein>
    <recommendedName>
        <fullName evidence="5">Type IV secretion system protein</fullName>
    </recommendedName>
</protein>
<feature type="transmembrane region" description="Helical" evidence="2">
    <location>
        <begin position="61"/>
        <end position="83"/>
    </location>
</feature>
<keyword evidence="2" id="KW-1133">Transmembrane helix</keyword>
<sequence>MCGLTDWSGCVVEAGASAFVAMTNAISDATAWIVVESFTWWVDTDSSVTLNTGVVDQIRNVTWPLTVTVAAAGMILAGIRMVMTGRADPLLSLGEGVAKLVVWTVSGTAILTLFLQAASAFSGWVLDEAKTRELGARLSGAYGQEPSISIGAILLLSILGFLAGVVQWVIGLLREAAIVILAGCIPLAAAGQLIGQSWLGRVVGWTMALIWWQPTAALVYFAAYAMITEADSGQDMLIGITMLVIAIAALPALLKLFSWATEAAGQGRLTGGSGPGSGGGSAPRMPVQGMTRLINSGMPRGGGRGGVSTGSPSAGLPAGTGPGSGPAGAVPGARTPSSSAAAPSTGATPAAGGGGTVASGATATGGAAPAGSAAAISSTAPAAGGATAAAGGGAAAGGASAGAAGTVAAGAKAGAVGGPVGAAAGATAAAAAAGAKAAGAAMTDPPKSDEKKTEGS</sequence>
<evidence type="ECO:0000256" key="2">
    <source>
        <dbReference type="SAM" id="Phobius"/>
    </source>
</evidence>
<dbReference type="Proteomes" id="UP000727056">
    <property type="component" value="Unassembled WGS sequence"/>
</dbReference>
<feature type="transmembrane region" description="Helical" evidence="2">
    <location>
        <begin position="147"/>
        <end position="170"/>
    </location>
</feature>
<comment type="caution">
    <text evidence="3">The sequence shown here is derived from an EMBL/GenBank/DDBJ whole genome shotgun (WGS) entry which is preliminary data.</text>
</comment>
<feature type="compositionally biased region" description="Gly residues" evidence="1">
    <location>
        <begin position="299"/>
        <end position="308"/>
    </location>
</feature>
<keyword evidence="2" id="KW-0812">Transmembrane</keyword>
<dbReference type="RefSeq" id="WP_168086366.1">
    <property type="nucleotide sequence ID" value="NZ_BHZH01000178.1"/>
</dbReference>
<reference evidence="3 4" key="1">
    <citation type="submission" date="2020-03" db="EMBL/GenBank/DDBJ databases">
        <title>Draft genome of Streptomyces sp. ventii, isolated from the Axial Seamount in the Pacific Ocean, and resequencing of the two type strains Streptomyces lonarensis strain NCL 716 and Streptomyces bohaiensis strain 11A07.</title>
        <authorList>
            <person name="Loughran R.M."/>
            <person name="Pfannmuller K.M."/>
            <person name="Wasson B.J."/>
            <person name="Deadmond M.C."/>
            <person name="Paddock B.E."/>
            <person name="Koyack M.J."/>
            <person name="Gallegos D.A."/>
            <person name="Mitchell E.A."/>
            <person name="Ushijima B."/>
            <person name="Saw J.H."/>
            <person name="Mcphail K.L."/>
            <person name="Videau P."/>
        </authorList>
    </citation>
    <scope>NUCLEOTIDE SEQUENCE [LARGE SCALE GENOMIC DNA]</scope>
    <source>
        <strain evidence="3 4">11A07</strain>
    </source>
</reference>
<evidence type="ECO:0000313" key="4">
    <source>
        <dbReference type="Proteomes" id="UP000727056"/>
    </source>
</evidence>
<feature type="compositionally biased region" description="Low complexity" evidence="1">
    <location>
        <begin position="327"/>
        <end position="350"/>
    </location>
</feature>
<dbReference type="EMBL" id="JAAVJC010000002">
    <property type="protein sequence ID" value="NJQ13532.1"/>
    <property type="molecule type" value="Genomic_DNA"/>
</dbReference>
<feature type="compositionally biased region" description="Basic and acidic residues" evidence="1">
    <location>
        <begin position="446"/>
        <end position="456"/>
    </location>
</feature>
<name>A0ABX1C2Q8_9ACTN</name>
<keyword evidence="2" id="KW-0472">Membrane</keyword>
<evidence type="ECO:0000256" key="1">
    <source>
        <dbReference type="SAM" id="MobiDB-lite"/>
    </source>
</evidence>
<evidence type="ECO:0008006" key="5">
    <source>
        <dbReference type="Google" id="ProtNLM"/>
    </source>
</evidence>